<protein>
    <recommendedName>
        <fullName evidence="2">UPF0102 protein GQ61_05885</fullName>
    </recommendedName>
</protein>
<comment type="similarity">
    <text evidence="1 2">Belongs to the UPF0102 family.</text>
</comment>
<evidence type="ECO:0000256" key="2">
    <source>
        <dbReference type="HAMAP-Rule" id="MF_00048"/>
    </source>
</evidence>
<dbReference type="STRING" id="1414854.GQ61_05885"/>
<evidence type="ECO:0000256" key="1">
    <source>
        <dbReference type="ARBA" id="ARBA00006738"/>
    </source>
</evidence>
<dbReference type="HAMAP" id="MF_00048">
    <property type="entry name" value="UPF0102"/>
    <property type="match status" value="1"/>
</dbReference>
<dbReference type="KEGG" id="naf:GQ61_05885"/>
<dbReference type="SUPFAM" id="SSF52980">
    <property type="entry name" value="Restriction endonuclease-like"/>
    <property type="match status" value="1"/>
</dbReference>
<dbReference type="GO" id="GO:0003676">
    <property type="term" value="F:nucleic acid binding"/>
    <property type="evidence" value="ECO:0007669"/>
    <property type="project" value="InterPro"/>
</dbReference>
<organism evidence="3 4">
    <name type="scientific">Candidatus Nucleicultrix amoebiphila FS5</name>
    <dbReference type="NCBI Taxonomy" id="1414854"/>
    <lineage>
        <taxon>Bacteria</taxon>
        <taxon>Pseudomonadati</taxon>
        <taxon>Pseudomonadota</taxon>
        <taxon>Alphaproteobacteria</taxon>
        <taxon>Holosporales</taxon>
        <taxon>Candidatus Nucleicultricaceae</taxon>
        <taxon>Candidatus Nucleicultrix</taxon>
    </lineage>
</organism>
<dbReference type="InterPro" id="IPR011856">
    <property type="entry name" value="tRNA_endonuc-like_dom_sf"/>
</dbReference>
<dbReference type="Proteomes" id="UP000237351">
    <property type="component" value="Chromosome"/>
</dbReference>
<reference evidence="3 4" key="1">
    <citation type="submission" date="2014-06" db="EMBL/GenBank/DDBJ databases">
        <title>The genome of the endonuclear symbiont Nucleicultrix amoebiphila.</title>
        <authorList>
            <person name="Schulz F."/>
            <person name="Horn M."/>
        </authorList>
    </citation>
    <scope>NUCLEOTIDE SEQUENCE [LARGE SCALE GENOMIC DNA]</scope>
    <source>
        <strain evidence="3 4">FS5</strain>
    </source>
</reference>
<proteinExistence type="inferred from homology"/>
<dbReference type="Gene3D" id="3.40.1350.10">
    <property type="match status" value="1"/>
</dbReference>
<dbReference type="AlphaFoldDB" id="A0A1W6N4W6"/>
<gene>
    <name evidence="3" type="ORF">GQ61_05885</name>
</gene>
<sequence length="116" mass="13949">MPSNYQRGLLAEYVSQFWMRCKGYRSLFRRFKTKVGEIDLIMVKGKCLVFIEVKSRNSYERAAEALTSKQKNRLIRAGQFFIARFPKFQEYAIRFDIILVTPWRLQHIENAWFNDE</sequence>
<dbReference type="InterPro" id="IPR011335">
    <property type="entry name" value="Restrct_endonuc-II-like"/>
</dbReference>
<dbReference type="RefSeq" id="WP_269747292.1">
    <property type="nucleotide sequence ID" value="NZ_CP008743.1"/>
</dbReference>
<evidence type="ECO:0000313" key="4">
    <source>
        <dbReference type="Proteomes" id="UP000237351"/>
    </source>
</evidence>
<name>A0A1W6N4W6_9PROT</name>
<keyword evidence="4" id="KW-1185">Reference proteome</keyword>
<dbReference type="InterPro" id="IPR003509">
    <property type="entry name" value="UPF0102_YraN-like"/>
</dbReference>
<dbReference type="PANTHER" id="PTHR34039">
    <property type="entry name" value="UPF0102 PROTEIN YRAN"/>
    <property type="match status" value="1"/>
</dbReference>
<dbReference type="Pfam" id="PF02021">
    <property type="entry name" value="UPF0102"/>
    <property type="match status" value="1"/>
</dbReference>
<dbReference type="EMBL" id="CP008743">
    <property type="protein sequence ID" value="ARN84893.1"/>
    <property type="molecule type" value="Genomic_DNA"/>
</dbReference>
<dbReference type="PANTHER" id="PTHR34039:SF1">
    <property type="entry name" value="UPF0102 PROTEIN YRAN"/>
    <property type="match status" value="1"/>
</dbReference>
<accession>A0A1W6N4W6</accession>
<evidence type="ECO:0000313" key="3">
    <source>
        <dbReference type="EMBL" id="ARN84893.1"/>
    </source>
</evidence>